<reference evidence="1 2" key="1">
    <citation type="journal article" date="2018" name="PLoS Genet.">
        <title>Population sequencing reveals clonal diversity and ancestral inbreeding in the grapevine cultivar Chardonnay.</title>
        <authorList>
            <person name="Roach M.J."/>
            <person name="Johnson D.L."/>
            <person name="Bohlmann J."/>
            <person name="van Vuuren H.J."/>
            <person name="Jones S.J."/>
            <person name="Pretorius I.S."/>
            <person name="Schmidt S.A."/>
            <person name="Borneman A.R."/>
        </authorList>
    </citation>
    <scope>NUCLEOTIDE SEQUENCE [LARGE SCALE GENOMIC DNA]</scope>
    <source>
        <strain evidence="2">cv. Chardonnay</strain>
        <tissue evidence="1">Leaf</tissue>
    </source>
</reference>
<proteinExistence type="predicted"/>
<sequence length="130" mass="14661">MKDHVAIPDFESQPSIPINLLSDGEEQPEGDVMPLSDFIEALTNRSVRRRRVCRMAPNLLSPFISQPQTIQSAIRMNLKEATTFVFEGDLDASEELVAMHDTSLTRGNLCCFEEDGWIGNDVVNAYYRLL</sequence>
<dbReference type="EMBL" id="QGNW01000016">
    <property type="protein sequence ID" value="RVX16344.1"/>
    <property type="molecule type" value="Genomic_DNA"/>
</dbReference>
<dbReference type="AlphaFoldDB" id="A0A438K572"/>
<dbReference type="Proteomes" id="UP000288805">
    <property type="component" value="Unassembled WGS sequence"/>
</dbReference>
<protein>
    <submittedName>
        <fullName evidence="1">Uncharacterized protein</fullName>
    </submittedName>
</protein>
<organism evidence="1 2">
    <name type="scientific">Vitis vinifera</name>
    <name type="common">Grape</name>
    <dbReference type="NCBI Taxonomy" id="29760"/>
    <lineage>
        <taxon>Eukaryota</taxon>
        <taxon>Viridiplantae</taxon>
        <taxon>Streptophyta</taxon>
        <taxon>Embryophyta</taxon>
        <taxon>Tracheophyta</taxon>
        <taxon>Spermatophyta</taxon>
        <taxon>Magnoliopsida</taxon>
        <taxon>eudicotyledons</taxon>
        <taxon>Gunneridae</taxon>
        <taxon>Pentapetalae</taxon>
        <taxon>rosids</taxon>
        <taxon>Vitales</taxon>
        <taxon>Vitaceae</taxon>
        <taxon>Viteae</taxon>
        <taxon>Vitis</taxon>
    </lineage>
</organism>
<evidence type="ECO:0000313" key="2">
    <source>
        <dbReference type="Proteomes" id="UP000288805"/>
    </source>
</evidence>
<evidence type="ECO:0000313" key="1">
    <source>
        <dbReference type="EMBL" id="RVX16344.1"/>
    </source>
</evidence>
<accession>A0A438K572</accession>
<gene>
    <name evidence="1" type="ORF">CK203_014342</name>
</gene>
<name>A0A438K572_VITVI</name>
<comment type="caution">
    <text evidence="1">The sequence shown here is derived from an EMBL/GenBank/DDBJ whole genome shotgun (WGS) entry which is preliminary data.</text>
</comment>